<dbReference type="AlphaFoldDB" id="A0A975T1Q7"/>
<dbReference type="Pfam" id="PF03861">
    <property type="entry name" value="ANTAR"/>
    <property type="match status" value="1"/>
</dbReference>
<feature type="domain" description="ANTAR" evidence="2">
    <location>
        <begin position="159"/>
        <end position="220"/>
    </location>
</feature>
<organism evidence="3 4">
    <name type="scientific">Nocardioides panacis</name>
    <dbReference type="NCBI Taxonomy" id="2849501"/>
    <lineage>
        <taxon>Bacteria</taxon>
        <taxon>Bacillati</taxon>
        <taxon>Actinomycetota</taxon>
        <taxon>Actinomycetes</taxon>
        <taxon>Propionibacteriales</taxon>
        <taxon>Nocardioidaceae</taxon>
        <taxon>Nocardioides</taxon>
    </lineage>
</organism>
<dbReference type="SMART" id="SM01012">
    <property type="entry name" value="ANTAR"/>
    <property type="match status" value="1"/>
</dbReference>
<feature type="region of interest" description="Disordered" evidence="1">
    <location>
        <begin position="224"/>
        <end position="251"/>
    </location>
</feature>
<dbReference type="KEGG" id="nps:KRR39_09230"/>
<dbReference type="PIRSF" id="PIRSF036625">
    <property type="entry name" value="GAF_ANTAR"/>
    <property type="match status" value="1"/>
</dbReference>
<dbReference type="Pfam" id="PF13185">
    <property type="entry name" value="GAF_2"/>
    <property type="match status" value="1"/>
</dbReference>
<dbReference type="RefSeq" id="WP_216941732.1">
    <property type="nucleotide sequence ID" value="NZ_CP077062.1"/>
</dbReference>
<dbReference type="InterPro" id="IPR003018">
    <property type="entry name" value="GAF"/>
</dbReference>
<evidence type="ECO:0000259" key="2">
    <source>
        <dbReference type="PROSITE" id="PS50921"/>
    </source>
</evidence>
<evidence type="ECO:0000313" key="3">
    <source>
        <dbReference type="EMBL" id="QWZ09886.1"/>
    </source>
</evidence>
<dbReference type="GO" id="GO:0003723">
    <property type="term" value="F:RNA binding"/>
    <property type="evidence" value="ECO:0007669"/>
    <property type="project" value="InterPro"/>
</dbReference>
<proteinExistence type="predicted"/>
<evidence type="ECO:0000256" key="1">
    <source>
        <dbReference type="SAM" id="MobiDB-lite"/>
    </source>
</evidence>
<dbReference type="Proteomes" id="UP000683575">
    <property type="component" value="Chromosome"/>
</dbReference>
<protein>
    <submittedName>
        <fullName evidence="3">GAF and ANTAR domain-containing protein</fullName>
    </submittedName>
</protein>
<name>A0A975T1Q7_9ACTN</name>
<sequence length="251" mass="27760">MPDRDVAGSLAEAAVAISSQDGVDDTLESIVHTARLSLEGIDHVGISVAHRDGKVETRAATDEFVWELDQLQYDLGEGPCLYSMTHEQTTLVEHARHEQRWPRFIQEAVTRGLRSQLALQLYFDDRTLAGLNMYSTTRDTLDEDTVDTAELFATHAAIALGKVREIDNLNQALRTRKVIGQAIGIVMERFGVTEDRAFAYLRRASSTENVKLRLVAQQLVEDTENRGAARRAGPGHPHGLVRSEDDAAPDG</sequence>
<gene>
    <name evidence="3" type="ORF">KRR39_09230</name>
</gene>
<keyword evidence="4" id="KW-1185">Reference proteome</keyword>
<reference evidence="3" key="1">
    <citation type="submission" date="2021-06" db="EMBL/GenBank/DDBJ databases">
        <title>Complete genome sequence of Nocardioides sp. G188.</title>
        <authorList>
            <person name="Im W.-T."/>
        </authorList>
    </citation>
    <scope>NUCLEOTIDE SEQUENCE</scope>
    <source>
        <strain evidence="3">G188</strain>
    </source>
</reference>
<accession>A0A975T1Q7</accession>
<dbReference type="PROSITE" id="PS50921">
    <property type="entry name" value="ANTAR"/>
    <property type="match status" value="1"/>
</dbReference>
<dbReference type="EMBL" id="CP077062">
    <property type="protein sequence ID" value="QWZ09886.1"/>
    <property type="molecule type" value="Genomic_DNA"/>
</dbReference>
<dbReference type="InterPro" id="IPR005561">
    <property type="entry name" value="ANTAR"/>
</dbReference>
<dbReference type="InterPro" id="IPR012074">
    <property type="entry name" value="GAF_ANTAR"/>
</dbReference>
<evidence type="ECO:0000313" key="4">
    <source>
        <dbReference type="Proteomes" id="UP000683575"/>
    </source>
</evidence>